<evidence type="ECO:0000313" key="7">
    <source>
        <dbReference type="Proteomes" id="UP000735302"/>
    </source>
</evidence>
<dbReference type="PRINTS" id="PR00053">
    <property type="entry name" value="FORKHEAD"/>
</dbReference>
<organism evidence="6 7">
    <name type="scientific">Plakobranchus ocellatus</name>
    <dbReference type="NCBI Taxonomy" id="259542"/>
    <lineage>
        <taxon>Eukaryota</taxon>
        <taxon>Metazoa</taxon>
        <taxon>Spiralia</taxon>
        <taxon>Lophotrochozoa</taxon>
        <taxon>Mollusca</taxon>
        <taxon>Gastropoda</taxon>
        <taxon>Heterobranchia</taxon>
        <taxon>Euthyneura</taxon>
        <taxon>Panpulmonata</taxon>
        <taxon>Sacoglossa</taxon>
        <taxon>Placobranchoidea</taxon>
        <taxon>Plakobranchidae</taxon>
        <taxon>Plakobranchus</taxon>
    </lineage>
</organism>
<dbReference type="InterPro" id="IPR036390">
    <property type="entry name" value="WH_DNA-bd_sf"/>
</dbReference>
<feature type="compositionally biased region" description="Polar residues" evidence="4">
    <location>
        <begin position="295"/>
        <end position="315"/>
    </location>
</feature>
<dbReference type="Gene3D" id="1.10.10.10">
    <property type="entry name" value="Winged helix-like DNA-binding domain superfamily/Winged helix DNA-binding domain"/>
    <property type="match status" value="1"/>
</dbReference>
<feature type="domain" description="Fork-head" evidence="5">
    <location>
        <begin position="357"/>
        <end position="449"/>
    </location>
</feature>
<evidence type="ECO:0000256" key="3">
    <source>
        <dbReference type="PROSITE-ProRule" id="PRU00089"/>
    </source>
</evidence>
<feature type="region of interest" description="Disordered" evidence="4">
    <location>
        <begin position="181"/>
        <end position="219"/>
    </location>
</feature>
<sequence length="632" mass="69772">MQSSNFDANTFQNSIIYRHSPSFDPTPFKVNHAGYTTKTSSDTSNFYQSYMGPTSAYTQTMPGYGCRDPPPYMETSFLRHPSPCFMQNLGTGANYYDMTSSRQMDINDYSSSGLVNVTPRSQDSFLMKPSDSLPFSSLQLDGSFNNDSSINSHSISNVVPVSDLSSHLTTHSGLHLHLQDNQHHSQQQQQEEHNEHKSSLDPSERQQDSYGTSPNSSIYGSVKVENANQSHALISDLTKQSFDSTIPSLCPQAHASDSFPNCEDIKPTITSSRSKTCKPDTTLTLPQPHSEAKQDNSSVPTQSLSPKSFHNHQNLHSSSSDSHGDASATNKDESKDGIFKNEPSATAGGSEETGEAKPTMSYIALIAKAILESEQRRLNLGSIYHWIEKHYPFYKNKGQGWRNSVRHNLSLNDCFIKAGRCEDGKGNYWAIHPANIQDFIRGDFRQRRRSRRRGRKKECDLSLYHVPNGYLPPPAAPPLTSGMTFNPGALSSIYSPYTEAERSSALGFDLGQDRLSPRSANDFNLLPGKSKSIVGLTLSLSIGEPGVRAYRLDEALLRQSMNNPFVKWYHQQQPGVPTTPGYHGVATPPHHGCSAPGLYGNSASMQWPPPQGYAPDASAQNMYPALNSAFPR</sequence>
<evidence type="ECO:0000313" key="6">
    <source>
        <dbReference type="EMBL" id="GFN74960.1"/>
    </source>
</evidence>
<dbReference type="InterPro" id="IPR001766">
    <property type="entry name" value="Fork_head_dom"/>
</dbReference>
<dbReference type="InterPro" id="IPR050211">
    <property type="entry name" value="FOX_domain-containing"/>
</dbReference>
<evidence type="ECO:0000256" key="1">
    <source>
        <dbReference type="ARBA" id="ARBA00023125"/>
    </source>
</evidence>
<dbReference type="GO" id="GO:0000978">
    <property type="term" value="F:RNA polymerase II cis-regulatory region sequence-specific DNA binding"/>
    <property type="evidence" value="ECO:0007669"/>
    <property type="project" value="TreeGrafter"/>
</dbReference>
<evidence type="ECO:0000259" key="5">
    <source>
        <dbReference type="PROSITE" id="PS50039"/>
    </source>
</evidence>
<dbReference type="GO" id="GO:0030154">
    <property type="term" value="P:cell differentiation"/>
    <property type="evidence" value="ECO:0007669"/>
    <property type="project" value="TreeGrafter"/>
</dbReference>
<dbReference type="PANTHER" id="PTHR11829:SF142">
    <property type="entry name" value="FORK-HEAD DOMAIN-CONTAINING PROTEIN"/>
    <property type="match status" value="1"/>
</dbReference>
<dbReference type="PANTHER" id="PTHR11829">
    <property type="entry name" value="FORKHEAD BOX PROTEIN"/>
    <property type="match status" value="1"/>
</dbReference>
<gene>
    <name evidence="6" type="ORF">PoB_000146600</name>
</gene>
<evidence type="ECO:0000256" key="4">
    <source>
        <dbReference type="SAM" id="MobiDB-lite"/>
    </source>
</evidence>
<dbReference type="SUPFAM" id="SSF46785">
    <property type="entry name" value="Winged helix' DNA-binding domain"/>
    <property type="match status" value="1"/>
</dbReference>
<dbReference type="PROSITE" id="PS50039">
    <property type="entry name" value="FORK_HEAD_3"/>
    <property type="match status" value="1"/>
</dbReference>
<feature type="compositionally biased region" description="Basic and acidic residues" evidence="4">
    <location>
        <begin position="190"/>
        <end position="207"/>
    </location>
</feature>
<accession>A0AAV3X1U7</accession>
<protein>
    <submittedName>
        <fullName evidence="6">Forkhead box protein i1</fullName>
    </submittedName>
</protein>
<feature type="compositionally biased region" description="Basic and acidic residues" evidence="4">
    <location>
        <begin position="330"/>
        <end position="339"/>
    </location>
</feature>
<dbReference type="InterPro" id="IPR030456">
    <property type="entry name" value="TF_fork_head_CS_2"/>
</dbReference>
<dbReference type="Pfam" id="PF00250">
    <property type="entry name" value="Forkhead"/>
    <property type="match status" value="1"/>
</dbReference>
<dbReference type="InterPro" id="IPR036388">
    <property type="entry name" value="WH-like_DNA-bd_sf"/>
</dbReference>
<keyword evidence="2 3" id="KW-0539">Nucleus</keyword>
<dbReference type="CDD" id="cd20035">
    <property type="entry name" value="FH_FOXQ2-like"/>
    <property type="match status" value="1"/>
</dbReference>
<feature type="compositionally biased region" description="Polar residues" evidence="4">
    <location>
        <begin position="268"/>
        <end position="287"/>
    </location>
</feature>
<comment type="caution">
    <text evidence="6">The sequence shown here is derived from an EMBL/GenBank/DDBJ whole genome shotgun (WGS) entry which is preliminary data.</text>
</comment>
<dbReference type="EMBL" id="BLXT01000184">
    <property type="protein sequence ID" value="GFN74960.1"/>
    <property type="molecule type" value="Genomic_DNA"/>
</dbReference>
<dbReference type="GO" id="GO:0009653">
    <property type="term" value="P:anatomical structure morphogenesis"/>
    <property type="evidence" value="ECO:0007669"/>
    <property type="project" value="TreeGrafter"/>
</dbReference>
<proteinExistence type="predicted"/>
<dbReference type="GO" id="GO:0005634">
    <property type="term" value="C:nucleus"/>
    <property type="evidence" value="ECO:0007669"/>
    <property type="project" value="UniProtKB-SubCell"/>
</dbReference>
<dbReference type="InterPro" id="IPR047519">
    <property type="entry name" value="FH_FOXQ2-like"/>
</dbReference>
<reference evidence="6 7" key="1">
    <citation type="journal article" date="2021" name="Elife">
        <title>Chloroplast acquisition without the gene transfer in kleptoplastic sea slugs, Plakobranchus ocellatus.</title>
        <authorList>
            <person name="Maeda T."/>
            <person name="Takahashi S."/>
            <person name="Yoshida T."/>
            <person name="Shimamura S."/>
            <person name="Takaki Y."/>
            <person name="Nagai Y."/>
            <person name="Toyoda A."/>
            <person name="Suzuki Y."/>
            <person name="Arimoto A."/>
            <person name="Ishii H."/>
            <person name="Satoh N."/>
            <person name="Nishiyama T."/>
            <person name="Hasebe M."/>
            <person name="Maruyama T."/>
            <person name="Minagawa J."/>
            <person name="Obokata J."/>
            <person name="Shigenobu S."/>
        </authorList>
    </citation>
    <scope>NUCLEOTIDE SEQUENCE [LARGE SCALE GENOMIC DNA]</scope>
</reference>
<keyword evidence="7" id="KW-1185">Reference proteome</keyword>
<keyword evidence="1 3" id="KW-0238">DNA-binding</keyword>
<comment type="subcellular location">
    <subcellularLocation>
        <location evidence="3">Nucleus</location>
    </subcellularLocation>
</comment>
<feature type="DNA-binding region" description="Fork-head" evidence="3">
    <location>
        <begin position="357"/>
        <end position="449"/>
    </location>
</feature>
<dbReference type="PROSITE" id="PS00658">
    <property type="entry name" value="FORK_HEAD_2"/>
    <property type="match status" value="1"/>
</dbReference>
<dbReference type="AlphaFoldDB" id="A0AAV3X1U7"/>
<dbReference type="Proteomes" id="UP000735302">
    <property type="component" value="Unassembled WGS sequence"/>
</dbReference>
<name>A0AAV3X1U7_9GAST</name>
<dbReference type="GO" id="GO:0000981">
    <property type="term" value="F:DNA-binding transcription factor activity, RNA polymerase II-specific"/>
    <property type="evidence" value="ECO:0007669"/>
    <property type="project" value="TreeGrafter"/>
</dbReference>
<dbReference type="FunFam" id="1.10.10.10:FF:000135">
    <property type="entry name" value="forkhead box protein G1"/>
    <property type="match status" value="1"/>
</dbReference>
<feature type="region of interest" description="Disordered" evidence="4">
    <location>
        <begin position="253"/>
        <end position="356"/>
    </location>
</feature>
<dbReference type="SMART" id="SM00339">
    <property type="entry name" value="FH"/>
    <property type="match status" value="1"/>
</dbReference>
<feature type="compositionally biased region" description="Low complexity" evidence="4">
    <location>
        <begin position="316"/>
        <end position="328"/>
    </location>
</feature>
<feature type="compositionally biased region" description="Polar residues" evidence="4">
    <location>
        <begin position="208"/>
        <end position="219"/>
    </location>
</feature>
<evidence type="ECO:0000256" key="2">
    <source>
        <dbReference type="ARBA" id="ARBA00023242"/>
    </source>
</evidence>